<dbReference type="GO" id="GO:0004366">
    <property type="term" value="F:glycerol-3-phosphate O-acyltransferase activity"/>
    <property type="evidence" value="ECO:0007669"/>
    <property type="project" value="TreeGrafter"/>
</dbReference>
<protein>
    <submittedName>
        <fullName evidence="16">Acyltransferase-like</fullName>
    </submittedName>
</protein>
<evidence type="ECO:0000256" key="6">
    <source>
        <dbReference type="ARBA" id="ARBA00022692"/>
    </source>
</evidence>
<evidence type="ECO:0000256" key="1">
    <source>
        <dbReference type="ARBA" id="ARBA00004370"/>
    </source>
</evidence>
<feature type="region of interest" description="Disordered" evidence="13">
    <location>
        <begin position="1"/>
        <end position="35"/>
    </location>
</feature>
<gene>
    <name evidence="16" type="ORF">M0812_07365</name>
    <name evidence="17" type="ORF">M0813_27259</name>
</gene>
<dbReference type="AlphaFoldDB" id="A0AAV8A292"/>
<evidence type="ECO:0000256" key="13">
    <source>
        <dbReference type="SAM" id="MobiDB-lite"/>
    </source>
</evidence>
<keyword evidence="19" id="KW-1185">Reference proteome</keyword>
<evidence type="ECO:0000313" key="16">
    <source>
        <dbReference type="EMBL" id="KAJ3447146.1"/>
    </source>
</evidence>
<keyword evidence="5" id="KW-0808">Transferase</keyword>
<feature type="region of interest" description="Disordered" evidence="13">
    <location>
        <begin position="444"/>
        <end position="481"/>
    </location>
</feature>
<sequence length="481" mass="55901">MSNSPQDISSDQSYSKYSEESNFSSGETSESTDYSIKRSNSFSLESMFPMHREVKFGTTFEDPTESDIQLFQKRFENKGSSHIVRKLRNQGPGDEIEGDLLEATALLKQGMQSIVSDNFMEIMREKDTEHWNYVWYLFIFWLIGIVFRYLVLFPIRFAVFLFCMSTSAIFAFISLLITNVKWKNKLLRFTVRYYSHLMILSWFGVIKYHGNVPKDLTNSIIVSNHTTPIDALLIFNKQLCSVVGQDHAGVFGFIQHKILHVLEPIWFQRGGQKNHGTVVDRIKKHLKTSTLPMLIFPEGTCINNEYCVMFKKGAFETGAKIIPVAIKYNKIFVDGFWNSKKDLLVVYLIKLMCCWALVVDIHFLDPITIRENETPIQFANRTKKKIAKKAKLKNVNWDGYLKHVHLSSRFIDKTRKFMAAYIREKFQLDTTKIPKKDIVEIQDSEDAGEGKKKRKKTFSEQIEILNKTHSRKLKESPKKEK</sequence>
<keyword evidence="8" id="KW-0443">Lipid metabolism</keyword>
<keyword evidence="9 14" id="KW-0472">Membrane</keyword>
<dbReference type="Proteomes" id="UP001150062">
    <property type="component" value="Unassembled WGS sequence"/>
</dbReference>
<feature type="transmembrane region" description="Helical" evidence="14">
    <location>
        <begin position="133"/>
        <end position="151"/>
    </location>
</feature>
<dbReference type="GO" id="GO:0005783">
    <property type="term" value="C:endoplasmic reticulum"/>
    <property type="evidence" value="ECO:0007669"/>
    <property type="project" value="TreeGrafter"/>
</dbReference>
<dbReference type="GO" id="GO:0008654">
    <property type="term" value="P:phospholipid biosynthetic process"/>
    <property type="evidence" value="ECO:0007669"/>
    <property type="project" value="UniProtKB-KW"/>
</dbReference>
<evidence type="ECO:0000256" key="14">
    <source>
        <dbReference type="SAM" id="Phobius"/>
    </source>
</evidence>
<dbReference type="GO" id="GO:0016020">
    <property type="term" value="C:membrane"/>
    <property type="evidence" value="ECO:0007669"/>
    <property type="project" value="UniProtKB-SubCell"/>
</dbReference>
<dbReference type="PANTHER" id="PTHR23063">
    <property type="entry name" value="PHOSPHOLIPID ACYLTRANSFERASE"/>
    <property type="match status" value="1"/>
</dbReference>
<keyword evidence="7 14" id="KW-1133">Transmembrane helix</keyword>
<dbReference type="InterPro" id="IPR045252">
    <property type="entry name" value="LPCAT1-like"/>
</dbReference>
<dbReference type="EMBL" id="JAOAOG010000239">
    <property type="protein sequence ID" value="KAJ6237694.1"/>
    <property type="molecule type" value="Genomic_DNA"/>
</dbReference>
<evidence type="ECO:0000313" key="17">
    <source>
        <dbReference type="EMBL" id="KAJ6237694.1"/>
    </source>
</evidence>
<dbReference type="SUPFAM" id="SSF69593">
    <property type="entry name" value="Glycerol-3-phosphate (1)-acyltransferase"/>
    <property type="match status" value="1"/>
</dbReference>
<evidence type="ECO:0000256" key="8">
    <source>
        <dbReference type="ARBA" id="ARBA00023098"/>
    </source>
</evidence>
<evidence type="ECO:0000256" key="5">
    <source>
        <dbReference type="ARBA" id="ARBA00022679"/>
    </source>
</evidence>
<dbReference type="SMART" id="SM00563">
    <property type="entry name" value="PlsC"/>
    <property type="match status" value="1"/>
</dbReference>
<evidence type="ECO:0000256" key="10">
    <source>
        <dbReference type="ARBA" id="ARBA00023209"/>
    </source>
</evidence>
<evidence type="ECO:0000256" key="9">
    <source>
        <dbReference type="ARBA" id="ARBA00023136"/>
    </source>
</evidence>
<feature type="transmembrane region" description="Helical" evidence="14">
    <location>
        <begin position="157"/>
        <end position="178"/>
    </location>
</feature>
<keyword evidence="11" id="KW-1208">Phospholipid metabolism</keyword>
<evidence type="ECO:0000256" key="7">
    <source>
        <dbReference type="ARBA" id="ARBA00022989"/>
    </source>
</evidence>
<organism evidence="16 18">
    <name type="scientific">Anaeramoeba flamelloides</name>
    <dbReference type="NCBI Taxonomy" id="1746091"/>
    <lineage>
        <taxon>Eukaryota</taxon>
        <taxon>Metamonada</taxon>
        <taxon>Anaeramoebidae</taxon>
        <taxon>Anaeramoeba</taxon>
    </lineage>
</organism>
<dbReference type="GO" id="GO:0019432">
    <property type="term" value="P:triglyceride biosynthetic process"/>
    <property type="evidence" value="ECO:0007669"/>
    <property type="project" value="TreeGrafter"/>
</dbReference>
<keyword evidence="10" id="KW-0594">Phospholipid biosynthesis</keyword>
<evidence type="ECO:0000256" key="2">
    <source>
        <dbReference type="ARBA" id="ARBA00005189"/>
    </source>
</evidence>
<accession>A0AAV8A292</accession>
<comment type="subcellular location">
    <subcellularLocation>
        <location evidence="1">Membrane</location>
    </subcellularLocation>
</comment>
<evidence type="ECO:0000313" key="18">
    <source>
        <dbReference type="Proteomes" id="UP001146793"/>
    </source>
</evidence>
<dbReference type="EMBL" id="JANTQA010000016">
    <property type="protein sequence ID" value="KAJ3447146.1"/>
    <property type="molecule type" value="Genomic_DNA"/>
</dbReference>
<keyword evidence="12 16" id="KW-0012">Acyltransferase</keyword>
<evidence type="ECO:0000256" key="4">
    <source>
        <dbReference type="ARBA" id="ARBA00022516"/>
    </source>
</evidence>
<dbReference type="Proteomes" id="UP001146793">
    <property type="component" value="Unassembled WGS sequence"/>
</dbReference>
<dbReference type="Pfam" id="PF01553">
    <property type="entry name" value="Acyltransferase"/>
    <property type="match status" value="1"/>
</dbReference>
<evidence type="ECO:0000313" key="19">
    <source>
        <dbReference type="Proteomes" id="UP001150062"/>
    </source>
</evidence>
<keyword evidence="6 14" id="KW-0812">Transmembrane</keyword>
<evidence type="ECO:0000256" key="12">
    <source>
        <dbReference type="ARBA" id="ARBA00023315"/>
    </source>
</evidence>
<evidence type="ECO:0000256" key="11">
    <source>
        <dbReference type="ARBA" id="ARBA00023264"/>
    </source>
</evidence>
<evidence type="ECO:0000259" key="15">
    <source>
        <dbReference type="SMART" id="SM00563"/>
    </source>
</evidence>
<dbReference type="PANTHER" id="PTHR23063:SF2">
    <property type="entry name" value="GLYCEROL-3-PHOSPHATE ACYLTRANSFERASE 4, ISOFORM D-RELATED"/>
    <property type="match status" value="1"/>
</dbReference>
<keyword evidence="4" id="KW-0444">Lipid biosynthesis</keyword>
<feature type="domain" description="Phospholipid/glycerol acyltransferase" evidence="15">
    <location>
        <begin position="219"/>
        <end position="329"/>
    </location>
</feature>
<comment type="pathway">
    <text evidence="2">Lipid metabolism.</text>
</comment>
<dbReference type="InterPro" id="IPR002123">
    <property type="entry name" value="Plipid/glycerol_acylTrfase"/>
</dbReference>
<comment type="caution">
    <text evidence="16">The sequence shown here is derived from an EMBL/GenBank/DDBJ whole genome shotgun (WGS) entry which is preliminary data.</text>
</comment>
<evidence type="ECO:0000256" key="3">
    <source>
        <dbReference type="ARBA" id="ARBA00008655"/>
    </source>
</evidence>
<dbReference type="CDD" id="cd07991">
    <property type="entry name" value="LPLAT_LPCAT1-like"/>
    <property type="match status" value="1"/>
</dbReference>
<proteinExistence type="inferred from homology"/>
<comment type="similarity">
    <text evidence="3">Belongs to the 1-acyl-sn-glycerol-3-phosphate acyltransferase family.</text>
</comment>
<name>A0AAV8A292_9EUKA</name>
<reference evidence="16" key="2">
    <citation type="submission" date="2022-08" db="EMBL/GenBank/DDBJ databases">
        <title>Novel sulphate-reducing endosymbionts in the free-living metamonad Anaeramoeba.</title>
        <authorList>
            <person name="Jerlstrom-Hultqvist J."/>
            <person name="Cepicka I."/>
            <person name="Gallot-Lavallee L."/>
            <person name="Salas-Leiva D."/>
            <person name="Curtis B.A."/>
            <person name="Zahonova K."/>
            <person name="Pipaliya S."/>
            <person name="Dacks J."/>
            <person name="Roger A.J."/>
        </authorList>
    </citation>
    <scope>NUCLEOTIDE SEQUENCE</scope>
    <source>
        <strain evidence="16">Busselton2</strain>
    </source>
</reference>
<reference evidence="17" key="1">
    <citation type="submission" date="2022-08" db="EMBL/GenBank/DDBJ databases">
        <title>Novel sulfate-reducing endosymbionts in the free-living metamonad Anaeramoeba.</title>
        <authorList>
            <person name="Jerlstrom-Hultqvist J."/>
            <person name="Cepicka I."/>
            <person name="Gallot-Lavallee L."/>
            <person name="Salas-Leiva D."/>
            <person name="Curtis B.A."/>
            <person name="Zahonova K."/>
            <person name="Pipaliya S."/>
            <person name="Dacks J."/>
            <person name="Roger A.J."/>
        </authorList>
    </citation>
    <scope>NUCLEOTIDE SEQUENCE</scope>
    <source>
        <strain evidence="17">Schooner1</strain>
    </source>
</reference>